<dbReference type="EMBL" id="OB663895">
    <property type="protein sequence ID" value="CAD7231813.1"/>
    <property type="molecule type" value="Genomic_DNA"/>
</dbReference>
<sequence>MLWNLCTIIAVALLLHVDRGLSAKENESVLPPVTETEDAEETRTGKSVHFGSGPPVVDSTQERVSYQGVYDAYDPSQAYETFAFQSPPFGGGQGQGLNKKKKQGFKNQQKHVGGGGGGGGGGGYFPDAAEYYPDYDNADDLPPALEKIGNFFKGIDLRSDILKPTVSGIVLSGVFLGTTFFLLPLIGGKLTLEAKDITVGAKESSREGKGLNDIFSDRFKGFSNIFKSLDPTTPLKWLYLERDSCQRRMVCEFQSRIAKFPILAKLSRSFFEWWGRYTDAVSAGERHDVCYRSFTCQYGLKGLWNRVQKIFGYRRLDG</sequence>
<proteinExistence type="predicted"/>
<protein>
    <submittedName>
        <fullName evidence="1">Uncharacterized protein</fullName>
    </submittedName>
</protein>
<dbReference type="AlphaFoldDB" id="A0A7R8WJS3"/>
<name>A0A7R8WJS3_9CRUS</name>
<accession>A0A7R8WJS3</accession>
<evidence type="ECO:0000313" key="1">
    <source>
        <dbReference type="EMBL" id="CAD7231813.1"/>
    </source>
</evidence>
<organism evidence="1">
    <name type="scientific">Cyprideis torosa</name>
    <dbReference type="NCBI Taxonomy" id="163714"/>
    <lineage>
        <taxon>Eukaryota</taxon>
        <taxon>Metazoa</taxon>
        <taxon>Ecdysozoa</taxon>
        <taxon>Arthropoda</taxon>
        <taxon>Crustacea</taxon>
        <taxon>Oligostraca</taxon>
        <taxon>Ostracoda</taxon>
        <taxon>Podocopa</taxon>
        <taxon>Podocopida</taxon>
        <taxon>Cytherocopina</taxon>
        <taxon>Cytheroidea</taxon>
        <taxon>Cytherideidae</taxon>
        <taxon>Cyprideis</taxon>
    </lineage>
</organism>
<gene>
    <name evidence="1" type="ORF">CTOB1V02_LOCUS9656</name>
</gene>
<reference evidence="1" key="1">
    <citation type="submission" date="2020-11" db="EMBL/GenBank/DDBJ databases">
        <authorList>
            <person name="Tran Van P."/>
        </authorList>
    </citation>
    <scope>NUCLEOTIDE SEQUENCE</scope>
</reference>